<name>A0ACB7VYR5_DIOAL</name>
<organism evidence="1 2">
    <name type="scientific">Dioscorea alata</name>
    <name type="common">Purple yam</name>
    <dbReference type="NCBI Taxonomy" id="55571"/>
    <lineage>
        <taxon>Eukaryota</taxon>
        <taxon>Viridiplantae</taxon>
        <taxon>Streptophyta</taxon>
        <taxon>Embryophyta</taxon>
        <taxon>Tracheophyta</taxon>
        <taxon>Spermatophyta</taxon>
        <taxon>Magnoliopsida</taxon>
        <taxon>Liliopsida</taxon>
        <taxon>Dioscoreales</taxon>
        <taxon>Dioscoreaceae</taxon>
        <taxon>Dioscorea</taxon>
    </lineage>
</organism>
<protein>
    <submittedName>
        <fullName evidence="1">Uncharacterized protein</fullName>
    </submittedName>
</protein>
<accession>A0ACB7VYR5</accession>
<evidence type="ECO:0000313" key="2">
    <source>
        <dbReference type="Proteomes" id="UP000827976"/>
    </source>
</evidence>
<sequence>MPLIHPFYFHVPTNSLPKEATPYPLVPHLLDTEAIYEASPDGFTASTSRNKSFLCGFSLHACNAWLSGLVNFIDCWCIIGL</sequence>
<gene>
    <name evidence="1" type="ORF">IHE45_06G095900</name>
</gene>
<proteinExistence type="predicted"/>
<dbReference type="EMBL" id="CM037016">
    <property type="protein sequence ID" value="KAH7680004.1"/>
    <property type="molecule type" value="Genomic_DNA"/>
</dbReference>
<keyword evidence="2" id="KW-1185">Reference proteome</keyword>
<dbReference type="Proteomes" id="UP000827976">
    <property type="component" value="Chromosome 6"/>
</dbReference>
<comment type="caution">
    <text evidence="1">The sequence shown here is derived from an EMBL/GenBank/DDBJ whole genome shotgun (WGS) entry which is preliminary data.</text>
</comment>
<evidence type="ECO:0000313" key="1">
    <source>
        <dbReference type="EMBL" id="KAH7680004.1"/>
    </source>
</evidence>
<reference evidence="2" key="1">
    <citation type="journal article" date="2022" name="Nat. Commun.">
        <title>Chromosome evolution and the genetic basis of agronomically important traits in greater yam.</title>
        <authorList>
            <person name="Bredeson J.V."/>
            <person name="Lyons J.B."/>
            <person name="Oniyinde I.O."/>
            <person name="Okereke N.R."/>
            <person name="Kolade O."/>
            <person name="Nnabue I."/>
            <person name="Nwadili C.O."/>
            <person name="Hribova E."/>
            <person name="Parker M."/>
            <person name="Nwogha J."/>
            <person name="Shu S."/>
            <person name="Carlson J."/>
            <person name="Kariba R."/>
            <person name="Muthemba S."/>
            <person name="Knop K."/>
            <person name="Barton G.J."/>
            <person name="Sherwood A.V."/>
            <person name="Lopez-Montes A."/>
            <person name="Asiedu R."/>
            <person name="Jamnadass R."/>
            <person name="Muchugi A."/>
            <person name="Goodstein D."/>
            <person name="Egesi C.N."/>
            <person name="Featherston J."/>
            <person name="Asfaw A."/>
            <person name="Simpson G.G."/>
            <person name="Dolezel J."/>
            <person name="Hendre P.S."/>
            <person name="Van Deynze A."/>
            <person name="Kumar P.L."/>
            <person name="Obidiegwu J.E."/>
            <person name="Bhattacharjee R."/>
            <person name="Rokhsar D.S."/>
        </authorList>
    </citation>
    <scope>NUCLEOTIDE SEQUENCE [LARGE SCALE GENOMIC DNA]</scope>
    <source>
        <strain evidence="2">cv. TDa95/00328</strain>
    </source>
</reference>